<dbReference type="EMBL" id="HACG01040607">
    <property type="protein sequence ID" value="CEK87472.1"/>
    <property type="molecule type" value="Transcribed_RNA"/>
</dbReference>
<sequence>MYLVAYWLHEGSHPHAEIKWALYFNLSHKAEPSSRTKFKCATFLRHMQCIIHIRMQI</sequence>
<organism evidence="1">
    <name type="scientific">Arion vulgaris</name>
    <dbReference type="NCBI Taxonomy" id="1028688"/>
    <lineage>
        <taxon>Eukaryota</taxon>
        <taxon>Metazoa</taxon>
        <taxon>Spiralia</taxon>
        <taxon>Lophotrochozoa</taxon>
        <taxon>Mollusca</taxon>
        <taxon>Gastropoda</taxon>
        <taxon>Heterobranchia</taxon>
        <taxon>Euthyneura</taxon>
        <taxon>Panpulmonata</taxon>
        <taxon>Eupulmonata</taxon>
        <taxon>Stylommatophora</taxon>
        <taxon>Helicina</taxon>
        <taxon>Arionoidea</taxon>
        <taxon>Arionidae</taxon>
        <taxon>Arion</taxon>
    </lineage>
</organism>
<reference evidence="1" key="1">
    <citation type="submission" date="2014-12" db="EMBL/GenBank/DDBJ databases">
        <title>Insight into the proteome of Arion vulgaris.</title>
        <authorList>
            <person name="Aradska J."/>
            <person name="Bulat T."/>
            <person name="Smidak R."/>
            <person name="Sarate P."/>
            <person name="Gangsoo J."/>
            <person name="Sialana F."/>
            <person name="Bilban M."/>
            <person name="Lubec G."/>
        </authorList>
    </citation>
    <scope>NUCLEOTIDE SEQUENCE</scope>
    <source>
        <tissue evidence="1">Skin</tissue>
    </source>
</reference>
<proteinExistence type="predicted"/>
<evidence type="ECO:0000313" key="1">
    <source>
        <dbReference type="EMBL" id="CEK87471.1"/>
    </source>
</evidence>
<accession>A0A0B7B5D1</accession>
<dbReference type="EMBL" id="HACG01040606">
    <property type="protein sequence ID" value="CEK87471.1"/>
    <property type="molecule type" value="Transcribed_RNA"/>
</dbReference>
<name>A0A0B7B5D1_9EUPU</name>
<dbReference type="AlphaFoldDB" id="A0A0B7B5D1"/>
<protein>
    <submittedName>
        <fullName evidence="1">Uncharacterized protein</fullName>
    </submittedName>
</protein>
<evidence type="ECO:0000313" key="2">
    <source>
        <dbReference type="EMBL" id="CEK87472.1"/>
    </source>
</evidence>
<gene>
    <name evidence="1" type="primary">ORF159413</name>
    <name evidence="2" type="synonym">ORF159414</name>
</gene>